<dbReference type="AlphaFoldDB" id="A0A8J8GL21"/>
<name>A0A8J8GL21_9EURY</name>
<proteinExistence type="predicted"/>
<sequence length="218" mass="23983">MTTERGGAAVERTAFAQTLARLKRDGSNVLLVGAETADVHTSLCHRLLGETGDGARYRLFVTDGREPLANANDEPDEGTARTIDYSALDPTATEDAELRGRTPLGTLGIEIADAIDGFQGDADGLEPSQLRVCVDSLVALLEEHTAEKVFRLLHMTTSRVDALQGMGHYHLPLDRDHEAVHLFEPLFDAVVEIRVRDGVAEQRWELRDRETATDWLPV</sequence>
<evidence type="ECO:0000313" key="1">
    <source>
        <dbReference type="EMBL" id="NUB91988.1"/>
    </source>
</evidence>
<dbReference type="InterPro" id="IPR055927">
    <property type="entry name" value="DUF7504"/>
</dbReference>
<accession>A0A8J8GL21</accession>
<evidence type="ECO:0000313" key="2">
    <source>
        <dbReference type="Proteomes" id="UP000728647"/>
    </source>
</evidence>
<comment type="caution">
    <text evidence="1">The sequence shown here is derived from an EMBL/GenBank/DDBJ whole genome shotgun (WGS) entry which is preliminary data.</text>
</comment>
<dbReference type="Pfam" id="PF24336">
    <property type="entry name" value="DUF7504"/>
    <property type="match status" value="1"/>
</dbReference>
<dbReference type="Proteomes" id="UP000728647">
    <property type="component" value="Unassembled WGS sequence"/>
</dbReference>
<evidence type="ECO:0008006" key="3">
    <source>
        <dbReference type="Google" id="ProtNLM"/>
    </source>
</evidence>
<dbReference type="RefSeq" id="WP_174702285.1">
    <property type="nucleotide sequence ID" value="NZ_JABURA010000001.1"/>
</dbReference>
<reference evidence="1" key="1">
    <citation type="submission" date="2020-06" db="EMBL/GenBank/DDBJ databases">
        <title>Haloterrigena sp. nov., an extremely halophilic archaeon isolated from a saline sediment.</title>
        <authorList>
            <person name="Liu B.-B."/>
        </authorList>
    </citation>
    <scope>NUCLEOTIDE SEQUENCE</scope>
    <source>
        <strain evidence="1">SYSU A121-1</strain>
    </source>
</reference>
<dbReference type="EMBL" id="JABURA010000001">
    <property type="protein sequence ID" value="NUB91988.1"/>
    <property type="molecule type" value="Genomic_DNA"/>
</dbReference>
<protein>
    <recommendedName>
        <fullName evidence="3">KaiC/GvpD/RAD55 family RecA-like ATPase</fullName>
    </recommendedName>
</protein>
<dbReference type="OrthoDB" id="252760at2157"/>
<organism evidence="1 2">
    <name type="scientific">Haloterrigena gelatinilytica</name>
    <dbReference type="NCBI Taxonomy" id="2741724"/>
    <lineage>
        <taxon>Archaea</taxon>
        <taxon>Methanobacteriati</taxon>
        <taxon>Methanobacteriota</taxon>
        <taxon>Stenosarchaea group</taxon>
        <taxon>Halobacteria</taxon>
        <taxon>Halobacteriales</taxon>
        <taxon>Natrialbaceae</taxon>
        <taxon>Haloterrigena</taxon>
    </lineage>
</organism>
<gene>
    <name evidence="1" type="ORF">HT576_13285</name>
</gene>